<keyword evidence="4" id="KW-1185">Reference proteome</keyword>
<evidence type="ECO:0000313" key="3">
    <source>
        <dbReference type="EMBL" id="KAF9444948.1"/>
    </source>
</evidence>
<dbReference type="Proteomes" id="UP000807342">
    <property type="component" value="Unassembled WGS sequence"/>
</dbReference>
<dbReference type="AlphaFoldDB" id="A0A9P5X503"/>
<sequence length="541" mass="60931">MSSIANELPTDILLLIFQKVQNDYNCLYSCALVNRAFNQAASKFLYRRVVLSPRFRIILSLTNPIPTNSNLNSATLPRYAKYVEIIEITGYLPPQPPSNSTLSTTILNAITTFENLRVAILTPATCHEDVFTPSLQHFASLAPIHPHLRELEVNTSCTSEERAPTLVRIAGLSKLSIHSPTRAILELLPEWLRKLSDSLTELHLKDNCGSVTPGVLKSIIPLLERNIRSLSLGLSYSLADEDVFAFLRCLTKLESVELRYYWQLKPPKSRPNLPNLRTFTACYANRLQTRNEVRSLCKWIRRTISSSPIESLYIIQDDSSSSSPGDSDDDESMRNTGANVSFRSIIDHLCCRHTDTLRVLYMPTAYVGVKSLKKLLGCCTELEEVYLCAGSHALTVFKKCAPSLTKLHTASFDIRNIRLSRRRVVDMELVTAIMKHGPPLLRKFSVNGQTWESAWKRTKDNTFALTIHKQPKLTFPWDREPKSGHYQHHQHQPEGHQRQQVESALKSASGAILSTPSTPRALTPSGSRLRVRFSEPGLSKT</sequence>
<feature type="compositionally biased region" description="Polar residues" evidence="1">
    <location>
        <begin position="512"/>
        <end position="526"/>
    </location>
</feature>
<evidence type="ECO:0000313" key="4">
    <source>
        <dbReference type="Proteomes" id="UP000807342"/>
    </source>
</evidence>
<dbReference type="EMBL" id="MU151336">
    <property type="protein sequence ID" value="KAF9444948.1"/>
    <property type="molecule type" value="Genomic_DNA"/>
</dbReference>
<accession>A0A9P5X503</accession>
<name>A0A9P5X503_9AGAR</name>
<dbReference type="SUPFAM" id="SSF52047">
    <property type="entry name" value="RNI-like"/>
    <property type="match status" value="1"/>
</dbReference>
<feature type="domain" description="F-box" evidence="2">
    <location>
        <begin position="6"/>
        <end position="51"/>
    </location>
</feature>
<dbReference type="InterPro" id="IPR032675">
    <property type="entry name" value="LRR_dom_sf"/>
</dbReference>
<feature type="region of interest" description="Disordered" evidence="1">
    <location>
        <begin position="476"/>
        <end position="541"/>
    </location>
</feature>
<dbReference type="SUPFAM" id="SSF81383">
    <property type="entry name" value="F-box domain"/>
    <property type="match status" value="1"/>
</dbReference>
<evidence type="ECO:0000259" key="2">
    <source>
        <dbReference type="Pfam" id="PF12937"/>
    </source>
</evidence>
<dbReference type="Gene3D" id="3.80.10.10">
    <property type="entry name" value="Ribonuclease Inhibitor"/>
    <property type="match status" value="1"/>
</dbReference>
<protein>
    <recommendedName>
        <fullName evidence="2">F-box domain-containing protein</fullName>
    </recommendedName>
</protein>
<dbReference type="Pfam" id="PF12937">
    <property type="entry name" value="F-box-like"/>
    <property type="match status" value="1"/>
</dbReference>
<comment type="caution">
    <text evidence="3">The sequence shown here is derived from an EMBL/GenBank/DDBJ whole genome shotgun (WGS) entry which is preliminary data.</text>
</comment>
<reference evidence="3" key="1">
    <citation type="submission" date="2020-11" db="EMBL/GenBank/DDBJ databases">
        <authorList>
            <consortium name="DOE Joint Genome Institute"/>
            <person name="Ahrendt S."/>
            <person name="Riley R."/>
            <person name="Andreopoulos W."/>
            <person name="Labutti K."/>
            <person name="Pangilinan J."/>
            <person name="Ruiz-Duenas F.J."/>
            <person name="Barrasa J.M."/>
            <person name="Sanchez-Garcia M."/>
            <person name="Camarero S."/>
            <person name="Miyauchi S."/>
            <person name="Serrano A."/>
            <person name="Linde D."/>
            <person name="Babiker R."/>
            <person name="Drula E."/>
            <person name="Ayuso-Fernandez I."/>
            <person name="Pacheco R."/>
            <person name="Padilla G."/>
            <person name="Ferreira P."/>
            <person name="Barriuso J."/>
            <person name="Kellner H."/>
            <person name="Castanera R."/>
            <person name="Alfaro M."/>
            <person name="Ramirez L."/>
            <person name="Pisabarro A.G."/>
            <person name="Kuo A."/>
            <person name="Tritt A."/>
            <person name="Lipzen A."/>
            <person name="He G."/>
            <person name="Yan M."/>
            <person name="Ng V."/>
            <person name="Cullen D."/>
            <person name="Martin F."/>
            <person name="Rosso M.-N."/>
            <person name="Henrissat B."/>
            <person name="Hibbett D."/>
            <person name="Martinez A.T."/>
            <person name="Grigoriev I.V."/>
        </authorList>
    </citation>
    <scope>NUCLEOTIDE SEQUENCE</scope>
    <source>
        <strain evidence="3">MF-IS2</strain>
    </source>
</reference>
<proteinExistence type="predicted"/>
<dbReference type="InterPro" id="IPR001810">
    <property type="entry name" value="F-box_dom"/>
</dbReference>
<organism evidence="3 4">
    <name type="scientific">Macrolepiota fuliginosa MF-IS2</name>
    <dbReference type="NCBI Taxonomy" id="1400762"/>
    <lineage>
        <taxon>Eukaryota</taxon>
        <taxon>Fungi</taxon>
        <taxon>Dikarya</taxon>
        <taxon>Basidiomycota</taxon>
        <taxon>Agaricomycotina</taxon>
        <taxon>Agaricomycetes</taxon>
        <taxon>Agaricomycetidae</taxon>
        <taxon>Agaricales</taxon>
        <taxon>Agaricineae</taxon>
        <taxon>Agaricaceae</taxon>
        <taxon>Macrolepiota</taxon>
    </lineage>
</organism>
<gene>
    <name evidence="3" type="ORF">P691DRAFT_735742</name>
</gene>
<evidence type="ECO:0000256" key="1">
    <source>
        <dbReference type="SAM" id="MobiDB-lite"/>
    </source>
</evidence>
<dbReference type="InterPro" id="IPR036047">
    <property type="entry name" value="F-box-like_dom_sf"/>
</dbReference>
<dbReference type="OrthoDB" id="3264508at2759"/>